<keyword evidence="1" id="KW-0676">Redox-active center</keyword>
<evidence type="ECO:0000256" key="1">
    <source>
        <dbReference type="ARBA" id="ARBA00023284"/>
    </source>
</evidence>
<proteinExistence type="predicted"/>
<evidence type="ECO:0000259" key="3">
    <source>
        <dbReference type="PROSITE" id="PS51352"/>
    </source>
</evidence>
<dbReference type="Pfam" id="PF03190">
    <property type="entry name" value="Thioredox_DsbH"/>
    <property type="match status" value="1"/>
</dbReference>
<dbReference type="Gene3D" id="3.40.30.10">
    <property type="entry name" value="Glutaredoxin"/>
    <property type="match status" value="1"/>
</dbReference>
<dbReference type="Proteomes" id="UP000642920">
    <property type="component" value="Unassembled WGS sequence"/>
</dbReference>
<dbReference type="EMBL" id="JAERQG010000005">
    <property type="protein sequence ID" value="MBL0766982.1"/>
    <property type="molecule type" value="Genomic_DNA"/>
</dbReference>
<name>A0A937DGB0_9BACT</name>
<dbReference type="PROSITE" id="PS00194">
    <property type="entry name" value="THIOREDOXIN_1"/>
    <property type="match status" value="1"/>
</dbReference>
<organism evidence="4 5">
    <name type="scientific">Marivirga atlantica</name>
    <dbReference type="NCBI Taxonomy" id="1548457"/>
    <lineage>
        <taxon>Bacteria</taxon>
        <taxon>Pseudomonadati</taxon>
        <taxon>Bacteroidota</taxon>
        <taxon>Cytophagia</taxon>
        <taxon>Cytophagales</taxon>
        <taxon>Marivirgaceae</taxon>
        <taxon>Marivirga</taxon>
    </lineage>
</organism>
<evidence type="ECO:0000256" key="2">
    <source>
        <dbReference type="SAM" id="SignalP"/>
    </source>
</evidence>
<comment type="caution">
    <text evidence="4">The sequence shown here is derived from an EMBL/GenBank/DDBJ whole genome shotgun (WGS) entry which is preliminary data.</text>
</comment>
<dbReference type="InterPro" id="IPR017937">
    <property type="entry name" value="Thioredoxin_CS"/>
</dbReference>
<keyword evidence="5" id="KW-1185">Reference proteome</keyword>
<evidence type="ECO:0000313" key="5">
    <source>
        <dbReference type="Proteomes" id="UP000642920"/>
    </source>
</evidence>
<evidence type="ECO:0000313" key="4">
    <source>
        <dbReference type="EMBL" id="MBL0766982.1"/>
    </source>
</evidence>
<protein>
    <submittedName>
        <fullName evidence="4">DUF255 domain-containing protein</fullName>
    </submittedName>
</protein>
<keyword evidence="2" id="KW-0732">Signal</keyword>
<dbReference type="InterPro" id="IPR024705">
    <property type="entry name" value="Ssp411"/>
</dbReference>
<dbReference type="InterPro" id="IPR036249">
    <property type="entry name" value="Thioredoxin-like_sf"/>
</dbReference>
<dbReference type="AlphaFoldDB" id="A0A937DGB0"/>
<sequence>MRIRVFALSAVIFLATSAFIINDDKKEIKWLSIEEAYKLNQKEPRKIFIDVYTDWCGWCKKMDRDTFSDPEVAKFVNENFYAVKMDAEDQDKIILAQDTTTQQMLARSMGVSGYPTIVYMKEDFKTIHVVPGYQKADAFLKNLESVLEWE</sequence>
<feature type="chain" id="PRO_5037006031" evidence="2">
    <location>
        <begin position="21"/>
        <end position="150"/>
    </location>
</feature>
<reference evidence="4" key="1">
    <citation type="submission" date="2021-01" db="EMBL/GenBank/DDBJ databases">
        <title>Marivirga sp. nov., isolated from intertidal surface sediments.</title>
        <authorList>
            <person name="Zhang M."/>
        </authorList>
    </citation>
    <scope>NUCLEOTIDE SEQUENCE</scope>
    <source>
        <strain evidence="4">SM1354</strain>
    </source>
</reference>
<accession>A0A937DGB0</accession>
<dbReference type="PROSITE" id="PS51352">
    <property type="entry name" value="THIOREDOXIN_2"/>
    <property type="match status" value="1"/>
</dbReference>
<dbReference type="SUPFAM" id="SSF52833">
    <property type="entry name" value="Thioredoxin-like"/>
    <property type="match status" value="1"/>
</dbReference>
<feature type="domain" description="Thioredoxin" evidence="3">
    <location>
        <begin position="10"/>
        <end position="148"/>
    </location>
</feature>
<dbReference type="PANTHER" id="PTHR42899">
    <property type="entry name" value="SPERMATOGENESIS-ASSOCIATED PROTEIN 20"/>
    <property type="match status" value="1"/>
</dbReference>
<dbReference type="InterPro" id="IPR013766">
    <property type="entry name" value="Thioredoxin_domain"/>
</dbReference>
<dbReference type="RefSeq" id="WP_201924156.1">
    <property type="nucleotide sequence ID" value="NZ_JAERQG010000005.1"/>
</dbReference>
<gene>
    <name evidence="4" type="ORF">JKP34_17080</name>
</gene>
<dbReference type="PANTHER" id="PTHR42899:SF1">
    <property type="entry name" value="SPERMATOGENESIS-ASSOCIATED PROTEIN 20"/>
    <property type="match status" value="1"/>
</dbReference>
<feature type="signal peptide" evidence="2">
    <location>
        <begin position="1"/>
        <end position="20"/>
    </location>
</feature>
<dbReference type="InterPro" id="IPR004879">
    <property type="entry name" value="Ssp411-like_TRX"/>
</dbReference>